<dbReference type="PANTHER" id="PTHR43273">
    <property type="entry name" value="ANAEROBIC SULFATASE-MATURATING ENZYME HOMOLOG ASLB-RELATED"/>
    <property type="match status" value="1"/>
</dbReference>
<sequence>MGVSIDGPDFLHDSHRKTRTGLGSHESVMRGIRHLQKNDIYFNIISVITQESLDYADEIFNFFWENGITDVGFNMEETEGVNETSSLDKLGTEQKYYQFMKRFWELTSKTNDEFKVREFEIICGLIYDNQRLAKTDMNHPYAILNIDYLGNFSTFDPELLAVDIKPYGNFILGNVLTDSLESVCDREKFKQIYQDMIKGVNSCRKTCEYFGVCGGGAGSNKYWENGGFNTTETQACRYRTKIVTDVVLEVLEDSFGIN</sequence>
<evidence type="ECO:0000256" key="1">
    <source>
        <dbReference type="SAM" id="MobiDB-lite"/>
    </source>
</evidence>
<dbReference type="Gene3D" id="3.20.20.70">
    <property type="entry name" value="Aldolase class I"/>
    <property type="match status" value="1"/>
</dbReference>
<evidence type="ECO:0000313" key="2">
    <source>
        <dbReference type="EMBL" id="EHJ11148.1"/>
    </source>
</evidence>
<dbReference type="InterPro" id="IPR026357">
    <property type="entry name" value="rSAM_SPASM_GrrM_OscB"/>
</dbReference>
<dbReference type="InterPro" id="IPR013785">
    <property type="entry name" value="Aldolase_TIM"/>
</dbReference>
<name>G5J9I8_CROWT</name>
<gene>
    <name evidence="2" type="ORF">CWATWH0003_4105</name>
</gene>
<accession>G5J9I8</accession>
<dbReference type="AlphaFoldDB" id="G5J9I8"/>
<evidence type="ECO:0000313" key="3">
    <source>
        <dbReference type="Proteomes" id="UP000003477"/>
    </source>
</evidence>
<reference evidence="2 3" key="1">
    <citation type="journal article" date="2011" name="Front. Microbiol.">
        <title>Two Strains of Crocosphaera watsonii with Highly Conserved Genomes are Distinguished by Strain-Specific Features.</title>
        <authorList>
            <person name="Bench S.R."/>
            <person name="Ilikchyan I.N."/>
            <person name="Tripp H.J."/>
            <person name="Zehr J.P."/>
        </authorList>
    </citation>
    <scope>NUCLEOTIDE SEQUENCE [LARGE SCALE GENOMIC DNA]</scope>
    <source>
        <strain evidence="2 3">WH 0003</strain>
    </source>
</reference>
<dbReference type="PATRIC" id="fig|423471.3.peg.3850"/>
<dbReference type="InterPro" id="IPR023867">
    <property type="entry name" value="Sulphatase_maturase_rSAM"/>
</dbReference>
<dbReference type="GO" id="GO:0016491">
    <property type="term" value="F:oxidoreductase activity"/>
    <property type="evidence" value="ECO:0007669"/>
    <property type="project" value="InterPro"/>
</dbReference>
<dbReference type="NCBIfam" id="TIGR04261">
    <property type="entry name" value="rSAM_GlyRichRpt"/>
    <property type="match status" value="1"/>
</dbReference>
<protein>
    <submittedName>
        <fullName evidence="2">Putative arylsulfatase regulatory protein</fullName>
    </submittedName>
</protein>
<feature type="region of interest" description="Disordered" evidence="1">
    <location>
        <begin position="1"/>
        <end position="22"/>
    </location>
</feature>
<dbReference type="PANTHER" id="PTHR43273:SF8">
    <property type="entry name" value="RADICAL SAM DOMAIN PROTEIN"/>
    <property type="match status" value="1"/>
</dbReference>
<dbReference type="SUPFAM" id="SSF102114">
    <property type="entry name" value="Radical SAM enzymes"/>
    <property type="match status" value="1"/>
</dbReference>
<dbReference type="EMBL" id="AESD01000624">
    <property type="protein sequence ID" value="EHJ11148.1"/>
    <property type="molecule type" value="Genomic_DNA"/>
</dbReference>
<comment type="caution">
    <text evidence="2">The sequence shown here is derived from an EMBL/GenBank/DDBJ whole genome shotgun (WGS) entry which is preliminary data.</text>
</comment>
<dbReference type="InterPro" id="IPR058240">
    <property type="entry name" value="rSAM_sf"/>
</dbReference>
<organism evidence="2 3">
    <name type="scientific">Crocosphaera watsonii WH 0003</name>
    <dbReference type="NCBI Taxonomy" id="423471"/>
    <lineage>
        <taxon>Bacteria</taxon>
        <taxon>Bacillati</taxon>
        <taxon>Cyanobacteriota</taxon>
        <taxon>Cyanophyceae</taxon>
        <taxon>Oscillatoriophycideae</taxon>
        <taxon>Chroococcales</taxon>
        <taxon>Aphanothecaceae</taxon>
        <taxon>Crocosphaera</taxon>
    </lineage>
</organism>
<dbReference type="Proteomes" id="UP000003477">
    <property type="component" value="Unassembled WGS sequence"/>
</dbReference>
<proteinExistence type="predicted"/>